<feature type="domain" description="Glucosamine/galactosamine-6-phosphate isomerase" evidence="2">
    <location>
        <begin position="8"/>
        <end position="226"/>
    </location>
</feature>
<evidence type="ECO:0000256" key="1">
    <source>
        <dbReference type="ARBA" id="ARBA00023277"/>
    </source>
</evidence>
<dbReference type="SUPFAM" id="SSF100950">
    <property type="entry name" value="NagB/RpiA/CoA transferase-like"/>
    <property type="match status" value="1"/>
</dbReference>
<keyword evidence="1" id="KW-0119">Carbohydrate metabolism</keyword>
<dbReference type="GO" id="GO:0004342">
    <property type="term" value="F:glucosamine-6-phosphate deaminase activity"/>
    <property type="evidence" value="ECO:0007669"/>
    <property type="project" value="InterPro"/>
</dbReference>
<reference evidence="3 4" key="1">
    <citation type="journal article" date="2014" name="BMC Genomics">
        <title>Comparison of environmental and isolate Sulfobacillus genomes reveals diverse carbon, sulfur, nitrogen, and hydrogen metabolisms.</title>
        <authorList>
            <person name="Justice N.B."/>
            <person name="Norman A."/>
            <person name="Brown C.T."/>
            <person name="Singh A."/>
            <person name="Thomas B.C."/>
            <person name="Banfield J.F."/>
        </authorList>
    </citation>
    <scope>NUCLEOTIDE SEQUENCE [LARGE SCALE GENOMIC DNA]</scope>
    <source>
        <strain evidence="3">AMDSBA3</strain>
    </source>
</reference>
<organism evidence="3 4">
    <name type="scientific">Sulfobacillus acidophilus</name>
    <dbReference type="NCBI Taxonomy" id="53633"/>
    <lineage>
        <taxon>Bacteria</taxon>
        <taxon>Bacillati</taxon>
        <taxon>Bacillota</taxon>
        <taxon>Clostridia</taxon>
        <taxon>Eubacteriales</taxon>
        <taxon>Clostridiales Family XVII. Incertae Sedis</taxon>
        <taxon>Sulfobacillus</taxon>
    </lineage>
</organism>
<gene>
    <name evidence="3" type="ORF">C7B45_15975</name>
</gene>
<name>A0A2T2WD95_9FIRM</name>
<dbReference type="GO" id="GO:0006043">
    <property type="term" value="P:glucosamine catabolic process"/>
    <property type="evidence" value="ECO:0007669"/>
    <property type="project" value="TreeGrafter"/>
</dbReference>
<dbReference type="InterPro" id="IPR006148">
    <property type="entry name" value="Glc/Gal-6P_isomerase"/>
</dbReference>
<accession>A0A2T2WD95</accession>
<comment type="caution">
    <text evidence="3">The sequence shown here is derived from an EMBL/GenBank/DDBJ whole genome shotgun (WGS) entry which is preliminary data.</text>
</comment>
<dbReference type="GO" id="GO:0005737">
    <property type="term" value="C:cytoplasm"/>
    <property type="evidence" value="ECO:0007669"/>
    <property type="project" value="TreeGrafter"/>
</dbReference>
<dbReference type="InterPro" id="IPR037171">
    <property type="entry name" value="NagB/RpiA_transferase-like"/>
</dbReference>
<dbReference type="PANTHER" id="PTHR11280">
    <property type="entry name" value="GLUCOSAMINE-6-PHOSPHATE ISOMERASE"/>
    <property type="match status" value="1"/>
</dbReference>
<dbReference type="GO" id="GO:0006046">
    <property type="term" value="P:N-acetylglucosamine catabolic process"/>
    <property type="evidence" value="ECO:0007669"/>
    <property type="project" value="TreeGrafter"/>
</dbReference>
<dbReference type="GO" id="GO:0019262">
    <property type="term" value="P:N-acetylneuraminate catabolic process"/>
    <property type="evidence" value="ECO:0007669"/>
    <property type="project" value="TreeGrafter"/>
</dbReference>
<protein>
    <submittedName>
        <fullName evidence="3">Glucosamine-6-phosphate deaminase</fullName>
    </submittedName>
</protein>
<dbReference type="EMBL" id="PXYV01000077">
    <property type="protein sequence ID" value="PSR20206.1"/>
    <property type="molecule type" value="Genomic_DNA"/>
</dbReference>
<dbReference type="InterPro" id="IPR004547">
    <property type="entry name" value="Glucosamine6P_isomerase"/>
</dbReference>
<dbReference type="Proteomes" id="UP000241848">
    <property type="component" value="Unassembled WGS sequence"/>
</dbReference>
<proteinExistence type="predicted"/>
<dbReference type="CDD" id="cd01399">
    <property type="entry name" value="GlcN6P_deaminase"/>
    <property type="match status" value="1"/>
</dbReference>
<dbReference type="AlphaFoldDB" id="A0A2T2WD95"/>
<dbReference type="GO" id="GO:0042802">
    <property type="term" value="F:identical protein binding"/>
    <property type="evidence" value="ECO:0007669"/>
    <property type="project" value="TreeGrafter"/>
</dbReference>
<evidence type="ECO:0000313" key="3">
    <source>
        <dbReference type="EMBL" id="PSR20206.1"/>
    </source>
</evidence>
<dbReference type="Gene3D" id="3.40.50.1360">
    <property type="match status" value="1"/>
</dbReference>
<dbReference type="PANTHER" id="PTHR11280:SF6">
    <property type="entry name" value="GLUCOSAMINE-6-PHOSPHATE ISOMERASE NAGB"/>
    <property type="match status" value="1"/>
</dbReference>
<evidence type="ECO:0000313" key="4">
    <source>
        <dbReference type="Proteomes" id="UP000241848"/>
    </source>
</evidence>
<evidence type="ECO:0000259" key="2">
    <source>
        <dbReference type="Pfam" id="PF01182"/>
    </source>
</evidence>
<sequence>MKVTITGNPEELGGAAARAIAQGLTDAIAENGKARLVLSTGKSQFETLSVLVGLPVEWKRVEIFHLDEYLGLSEQHPASFRRYLRERVLKWIDPARVHLIDPSAGPSVQWVVDDLTAQIRQAPIDVAVIGIGENGHIAFNDPPADMATRAGYKVVDLDTQCRLQQVHEGWFPSLQDVPKQAITMTVYQILQARHIVCPVPHAAKAQAIRDTLTHTTTAMIPATALWQHPDVHLYLDHASASGFSAEQLQRITGAEELAPLL</sequence>
<dbReference type="GO" id="GO:0005975">
    <property type="term" value="P:carbohydrate metabolic process"/>
    <property type="evidence" value="ECO:0007669"/>
    <property type="project" value="InterPro"/>
</dbReference>
<dbReference type="Pfam" id="PF01182">
    <property type="entry name" value="Glucosamine_iso"/>
    <property type="match status" value="1"/>
</dbReference>